<evidence type="ECO:0000259" key="7">
    <source>
        <dbReference type="Pfam" id="PF00892"/>
    </source>
</evidence>
<dbReference type="Pfam" id="PF00892">
    <property type="entry name" value="EamA"/>
    <property type="match status" value="2"/>
</dbReference>
<keyword evidence="5 6" id="KW-0472">Membrane</keyword>
<keyword evidence="3 6" id="KW-0812">Transmembrane</keyword>
<protein>
    <submittedName>
        <fullName evidence="8">Drug/metabolite transporter (DMT)-like permease</fullName>
    </submittedName>
</protein>
<dbReference type="SUPFAM" id="SSF103481">
    <property type="entry name" value="Multidrug resistance efflux transporter EmrE"/>
    <property type="match status" value="2"/>
</dbReference>
<evidence type="ECO:0000256" key="2">
    <source>
        <dbReference type="ARBA" id="ARBA00007362"/>
    </source>
</evidence>
<dbReference type="InterPro" id="IPR050638">
    <property type="entry name" value="AA-Vitamin_Transporters"/>
</dbReference>
<feature type="transmembrane region" description="Helical" evidence="6">
    <location>
        <begin position="249"/>
        <end position="268"/>
    </location>
</feature>
<dbReference type="RefSeq" id="WP_310310616.1">
    <property type="nucleotide sequence ID" value="NZ_JAVDWU010000001.1"/>
</dbReference>
<comment type="subcellular location">
    <subcellularLocation>
        <location evidence="1">Membrane</location>
        <topology evidence="1">Multi-pass membrane protein</topology>
    </subcellularLocation>
</comment>
<evidence type="ECO:0000256" key="5">
    <source>
        <dbReference type="ARBA" id="ARBA00023136"/>
    </source>
</evidence>
<feature type="transmembrane region" description="Helical" evidence="6">
    <location>
        <begin position="187"/>
        <end position="210"/>
    </location>
</feature>
<sequence>MPPLLIAEFFLLAALWGASFLFMRMGAAEFGPLPTAGLRVGLASLFLLPAFLVKGVWADFRQRAGLILFVGLLNSALPFALFSFAVLHITTGLTSILNATVPLSGALVAWIWLRERPSGSRLLGLMLGFAGVCLLVLGKSGFDASGRPAADNTTVTLLAMGAALLATLCYGMAASFTKRHLNGAHPLATATGSQIGASLGLALPTVLFWPTQSVSSSAWTAILAVALLCTALAYVLFFRIIAQAGPSKALTVTFLVPVFALLYGAIFLAETVTLWMVICGAVILCGTLLATGLLRLRWLEGTLAAPLKDR</sequence>
<evidence type="ECO:0000256" key="4">
    <source>
        <dbReference type="ARBA" id="ARBA00022989"/>
    </source>
</evidence>
<dbReference type="InterPro" id="IPR000620">
    <property type="entry name" value="EamA_dom"/>
</dbReference>
<comment type="caution">
    <text evidence="8">The sequence shown here is derived from an EMBL/GenBank/DDBJ whole genome shotgun (WGS) entry which is preliminary data.</text>
</comment>
<feature type="transmembrane region" description="Helical" evidence="6">
    <location>
        <begin position="274"/>
        <end position="294"/>
    </location>
</feature>
<evidence type="ECO:0000313" key="9">
    <source>
        <dbReference type="Proteomes" id="UP001265700"/>
    </source>
</evidence>
<feature type="domain" description="EamA" evidence="7">
    <location>
        <begin position="160"/>
        <end position="290"/>
    </location>
</feature>
<keyword evidence="4 6" id="KW-1133">Transmembrane helix</keyword>
<feature type="transmembrane region" description="Helical" evidence="6">
    <location>
        <begin position="38"/>
        <end position="57"/>
    </location>
</feature>
<organism evidence="8 9">
    <name type="scientific">Hydrogenophaga palleronii</name>
    <dbReference type="NCBI Taxonomy" id="65655"/>
    <lineage>
        <taxon>Bacteria</taxon>
        <taxon>Pseudomonadati</taxon>
        <taxon>Pseudomonadota</taxon>
        <taxon>Betaproteobacteria</taxon>
        <taxon>Burkholderiales</taxon>
        <taxon>Comamonadaceae</taxon>
        <taxon>Hydrogenophaga</taxon>
    </lineage>
</organism>
<gene>
    <name evidence="8" type="ORF">J2W49_000207</name>
</gene>
<dbReference type="PANTHER" id="PTHR32322:SF2">
    <property type="entry name" value="EAMA DOMAIN-CONTAINING PROTEIN"/>
    <property type="match status" value="1"/>
</dbReference>
<evidence type="ECO:0000256" key="6">
    <source>
        <dbReference type="SAM" id="Phobius"/>
    </source>
</evidence>
<evidence type="ECO:0000256" key="1">
    <source>
        <dbReference type="ARBA" id="ARBA00004141"/>
    </source>
</evidence>
<dbReference type="PANTHER" id="PTHR32322">
    <property type="entry name" value="INNER MEMBRANE TRANSPORTER"/>
    <property type="match status" value="1"/>
</dbReference>
<evidence type="ECO:0000256" key="3">
    <source>
        <dbReference type="ARBA" id="ARBA00022692"/>
    </source>
</evidence>
<feature type="domain" description="EamA" evidence="7">
    <location>
        <begin position="10"/>
        <end position="136"/>
    </location>
</feature>
<evidence type="ECO:0000313" key="8">
    <source>
        <dbReference type="EMBL" id="MDR7148279.1"/>
    </source>
</evidence>
<feature type="transmembrane region" description="Helical" evidence="6">
    <location>
        <begin position="154"/>
        <end position="175"/>
    </location>
</feature>
<name>A0ABU1WG83_9BURK</name>
<dbReference type="Proteomes" id="UP001265700">
    <property type="component" value="Unassembled WGS sequence"/>
</dbReference>
<comment type="similarity">
    <text evidence="2">Belongs to the EamA transporter family.</text>
</comment>
<dbReference type="InterPro" id="IPR037185">
    <property type="entry name" value="EmrE-like"/>
</dbReference>
<reference evidence="8 9" key="1">
    <citation type="submission" date="2023-07" db="EMBL/GenBank/DDBJ databases">
        <title>Sorghum-associated microbial communities from plants grown in Nebraska, USA.</title>
        <authorList>
            <person name="Schachtman D."/>
        </authorList>
    </citation>
    <scope>NUCLEOTIDE SEQUENCE [LARGE SCALE GENOMIC DNA]</scope>
    <source>
        <strain evidence="8 9">4249</strain>
    </source>
</reference>
<feature type="transmembrane region" description="Helical" evidence="6">
    <location>
        <begin position="216"/>
        <end position="237"/>
    </location>
</feature>
<feature type="transmembrane region" description="Helical" evidence="6">
    <location>
        <begin position="64"/>
        <end position="89"/>
    </location>
</feature>
<accession>A0ABU1WG83</accession>
<feature type="transmembrane region" description="Helical" evidence="6">
    <location>
        <begin position="122"/>
        <end position="142"/>
    </location>
</feature>
<keyword evidence="9" id="KW-1185">Reference proteome</keyword>
<dbReference type="EMBL" id="JAVDWU010000001">
    <property type="protein sequence ID" value="MDR7148279.1"/>
    <property type="molecule type" value="Genomic_DNA"/>
</dbReference>
<feature type="transmembrane region" description="Helical" evidence="6">
    <location>
        <begin position="95"/>
        <end position="113"/>
    </location>
</feature>
<proteinExistence type="inferred from homology"/>